<dbReference type="PANTHER" id="PTHR30482:SF17">
    <property type="entry name" value="ABC TRANSPORTER ATP-BINDING PROTEIN"/>
    <property type="match status" value="1"/>
</dbReference>
<reference evidence="7" key="1">
    <citation type="journal article" date="2020" name="mSystems">
        <title>Genome- and Community-Level Interaction Insights into Carbon Utilization and Element Cycling Functions of Hydrothermarchaeota in Hydrothermal Sediment.</title>
        <authorList>
            <person name="Zhou Z."/>
            <person name="Liu Y."/>
            <person name="Xu W."/>
            <person name="Pan J."/>
            <person name="Luo Z.H."/>
            <person name="Li M."/>
        </authorList>
    </citation>
    <scope>NUCLEOTIDE SEQUENCE [LARGE SCALE GENOMIC DNA]</scope>
    <source>
        <strain evidence="7">SpSt-897</strain>
    </source>
</reference>
<dbReference type="PANTHER" id="PTHR30482">
    <property type="entry name" value="HIGH-AFFINITY BRANCHED-CHAIN AMINO ACID TRANSPORT SYSTEM PERMEASE"/>
    <property type="match status" value="1"/>
</dbReference>
<feature type="transmembrane region" description="Helical" evidence="6">
    <location>
        <begin position="167"/>
        <end position="184"/>
    </location>
</feature>
<feature type="transmembrane region" description="Helical" evidence="6">
    <location>
        <begin position="21"/>
        <end position="38"/>
    </location>
</feature>
<dbReference type="AlphaFoldDB" id="A0A7C3YYG8"/>
<evidence type="ECO:0000256" key="3">
    <source>
        <dbReference type="ARBA" id="ARBA00022692"/>
    </source>
</evidence>
<feature type="transmembrane region" description="Helical" evidence="6">
    <location>
        <begin position="292"/>
        <end position="314"/>
    </location>
</feature>
<evidence type="ECO:0000313" key="7">
    <source>
        <dbReference type="EMBL" id="HGF34044.1"/>
    </source>
</evidence>
<evidence type="ECO:0000256" key="1">
    <source>
        <dbReference type="ARBA" id="ARBA00004651"/>
    </source>
</evidence>
<feature type="transmembrane region" description="Helical" evidence="6">
    <location>
        <begin position="127"/>
        <end position="147"/>
    </location>
</feature>
<evidence type="ECO:0000256" key="4">
    <source>
        <dbReference type="ARBA" id="ARBA00022989"/>
    </source>
</evidence>
<evidence type="ECO:0000256" key="6">
    <source>
        <dbReference type="SAM" id="Phobius"/>
    </source>
</evidence>
<evidence type="ECO:0000256" key="5">
    <source>
        <dbReference type="ARBA" id="ARBA00023136"/>
    </source>
</evidence>
<dbReference type="Pfam" id="PF02653">
    <property type="entry name" value="BPD_transp_2"/>
    <property type="match status" value="1"/>
</dbReference>
<feature type="transmembrane region" description="Helical" evidence="6">
    <location>
        <begin position="256"/>
        <end position="280"/>
    </location>
</feature>
<feature type="transmembrane region" description="Helical" evidence="6">
    <location>
        <begin position="72"/>
        <end position="88"/>
    </location>
</feature>
<organism evidence="7">
    <name type="scientific">Desulfobacca acetoxidans</name>
    <dbReference type="NCBI Taxonomy" id="60893"/>
    <lineage>
        <taxon>Bacteria</taxon>
        <taxon>Pseudomonadati</taxon>
        <taxon>Thermodesulfobacteriota</taxon>
        <taxon>Desulfobaccia</taxon>
        <taxon>Desulfobaccales</taxon>
        <taxon>Desulfobaccaceae</taxon>
        <taxon>Desulfobacca</taxon>
    </lineage>
</organism>
<dbReference type="InterPro" id="IPR001851">
    <property type="entry name" value="ABC_transp_permease"/>
</dbReference>
<protein>
    <submittedName>
        <fullName evidence="7">Branched-chain amino acid ABC transporter permease</fullName>
    </submittedName>
</protein>
<gene>
    <name evidence="7" type="ORF">ENW96_06595</name>
</gene>
<dbReference type="GO" id="GO:0005886">
    <property type="term" value="C:plasma membrane"/>
    <property type="evidence" value="ECO:0007669"/>
    <property type="project" value="UniProtKB-SubCell"/>
</dbReference>
<dbReference type="EMBL" id="DTMF01000167">
    <property type="protein sequence ID" value="HGF34044.1"/>
    <property type="molecule type" value="Genomic_DNA"/>
</dbReference>
<evidence type="ECO:0000256" key="2">
    <source>
        <dbReference type="ARBA" id="ARBA00022475"/>
    </source>
</evidence>
<name>A0A7C3YYG8_9BACT</name>
<feature type="transmembrane region" description="Helical" evidence="6">
    <location>
        <begin position="214"/>
        <end position="236"/>
    </location>
</feature>
<feature type="transmembrane region" description="Helical" evidence="6">
    <location>
        <begin position="44"/>
        <end position="60"/>
    </location>
</feature>
<proteinExistence type="predicted"/>
<comment type="subcellular location">
    <subcellularLocation>
        <location evidence="1">Cell membrane</location>
        <topology evidence="1">Multi-pass membrane protein</topology>
    </subcellularLocation>
</comment>
<dbReference type="GO" id="GO:0015658">
    <property type="term" value="F:branched-chain amino acid transmembrane transporter activity"/>
    <property type="evidence" value="ECO:0007669"/>
    <property type="project" value="InterPro"/>
</dbReference>
<keyword evidence="2" id="KW-1003">Cell membrane</keyword>
<dbReference type="InterPro" id="IPR043428">
    <property type="entry name" value="LivM-like"/>
</dbReference>
<sequence>MSLAITGRPSLFDAVVGFLRKFDVFVIAALFLLLSLLISTDRTIEFMIFCIFVLAYDLLYGHMGRLSFGHMLYLGTGAYAFALTGELISGNPFLALLIAIAAGALLGLILGPIIVRTTGACFALINLAFNQLGFFLALVAFSPWTGGEDGMSAYFRKVWLIDFSKKTTVFCFALLSLLLVIYLLRRLTNSLFGLLLRGIKENETRVQFLGYNTFAVKMVAFIISTSLSAFAGALFILNYSYVTASFIDPLRSVEVIFASLIGGAGSVYGALVGGVGYKLISNYLPNYIQRWAMFLGVVLLLLVFKFRTGVWGYILARRQRLEAPAALESKPPEVSR</sequence>
<comment type="caution">
    <text evidence="7">The sequence shown here is derived from an EMBL/GenBank/DDBJ whole genome shotgun (WGS) entry which is preliminary data.</text>
</comment>
<accession>A0A7C3YYG8</accession>
<dbReference type="CDD" id="cd06581">
    <property type="entry name" value="TM_PBP1_LivM_like"/>
    <property type="match status" value="1"/>
</dbReference>
<feature type="transmembrane region" description="Helical" evidence="6">
    <location>
        <begin position="94"/>
        <end position="115"/>
    </location>
</feature>
<keyword evidence="3 6" id="KW-0812">Transmembrane</keyword>
<keyword evidence="4 6" id="KW-1133">Transmembrane helix</keyword>
<keyword evidence="5 6" id="KW-0472">Membrane</keyword>